<organism evidence="2 3">
    <name type="scientific">Candidatus Merdivivens pullicola</name>
    <dbReference type="NCBI Taxonomy" id="2840872"/>
    <lineage>
        <taxon>Bacteria</taxon>
        <taxon>Pseudomonadati</taxon>
        <taxon>Bacteroidota</taxon>
        <taxon>Bacteroidia</taxon>
        <taxon>Bacteroidales</taxon>
        <taxon>Muribaculaceae</taxon>
        <taxon>Muribaculaceae incertae sedis</taxon>
        <taxon>Candidatus Merdivivens</taxon>
    </lineage>
</organism>
<feature type="transmembrane region" description="Helical" evidence="1">
    <location>
        <begin position="12"/>
        <end position="32"/>
    </location>
</feature>
<gene>
    <name evidence="2" type="ORF">IAB81_00025</name>
</gene>
<reference evidence="2" key="1">
    <citation type="submission" date="2020-10" db="EMBL/GenBank/DDBJ databases">
        <authorList>
            <person name="Gilroy R."/>
        </authorList>
    </citation>
    <scope>NUCLEOTIDE SEQUENCE</scope>
    <source>
        <strain evidence="2">B1-8020</strain>
    </source>
</reference>
<proteinExistence type="predicted"/>
<name>A0A9D9NFL9_9BACT</name>
<sequence length="234" mass="25735">MENKCCVLGKGWGMVVGALVLGVSIILAVSNLKSYDRTVTVKGLCEKEVKADKVIYPLAFKVAGNNLESLYASVAEKNAVILDFLKSYGFEDDEITVSLPQVSDRDAEGYTQRSMRYIITSVITVYSTKVDNSLEMREGLADLHTKGITLIADNWSYQPSYLFEGLNSVKPGMIEEATANAREAAQKFADDSGSRLGKIRTASQGQFSISDRDANTPYIKKVRVVTSVVYYLRG</sequence>
<comment type="caution">
    <text evidence="2">The sequence shown here is derived from an EMBL/GenBank/DDBJ whole genome shotgun (WGS) entry which is preliminary data.</text>
</comment>
<dbReference type="Proteomes" id="UP000823604">
    <property type="component" value="Unassembled WGS sequence"/>
</dbReference>
<evidence type="ECO:0000256" key="1">
    <source>
        <dbReference type="SAM" id="Phobius"/>
    </source>
</evidence>
<dbReference type="InterPro" id="IPR007497">
    <property type="entry name" value="SIMPL/DUF541"/>
</dbReference>
<keyword evidence="1" id="KW-0472">Membrane</keyword>
<reference evidence="2" key="2">
    <citation type="journal article" date="2021" name="PeerJ">
        <title>Extensive microbial diversity within the chicken gut microbiome revealed by metagenomics and culture.</title>
        <authorList>
            <person name="Gilroy R."/>
            <person name="Ravi A."/>
            <person name="Getino M."/>
            <person name="Pursley I."/>
            <person name="Horton D.L."/>
            <person name="Alikhan N.F."/>
            <person name="Baker D."/>
            <person name="Gharbi K."/>
            <person name="Hall N."/>
            <person name="Watson M."/>
            <person name="Adriaenssens E.M."/>
            <person name="Foster-Nyarko E."/>
            <person name="Jarju S."/>
            <person name="Secka A."/>
            <person name="Antonio M."/>
            <person name="Oren A."/>
            <person name="Chaudhuri R.R."/>
            <person name="La Ragione R."/>
            <person name="Hildebrand F."/>
            <person name="Pallen M.J."/>
        </authorList>
    </citation>
    <scope>NUCLEOTIDE SEQUENCE</scope>
    <source>
        <strain evidence="2">B1-8020</strain>
    </source>
</reference>
<dbReference type="InterPro" id="IPR052022">
    <property type="entry name" value="26kDa_periplasmic_antigen"/>
</dbReference>
<dbReference type="PANTHER" id="PTHR34387:SF2">
    <property type="entry name" value="SLR1258 PROTEIN"/>
    <property type="match status" value="1"/>
</dbReference>
<dbReference type="PIRSF" id="PIRSF029033">
    <property type="entry name" value="UCP029033"/>
    <property type="match status" value="1"/>
</dbReference>
<dbReference type="PANTHER" id="PTHR34387">
    <property type="entry name" value="SLR1258 PROTEIN"/>
    <property type="match status" value="1"/>
</dbReference>
<accession>A0A9D9NFL9</accession>
<protein>
    <submittedName>
        <fullName evidence="2">SIMPL domain-containing protein</fullName>
    </submittedName>
</protein>
<keyword evidence="1" id="KW-1133">Transmembrane helix</keyword>
<dbReference type="Pfam" id="PF04402">
    <property type="entry name" value="SIMPL"/>
    <property type="match status" value="1"/>
</dbReference>
<keyword evidence="1" id="KW-0812">Transmembrane</keyword>
<dbReference type="InterPro" id="IPR016907">
    <property type="entry name" value="UCP029033"/>
</dbReference>
<evidence type="ECO:0000313" key="2">
    <source>
        <dbReference type="EMBL" id="MBO8472006.1"/>
    </source>
</evidence>
<dbReference type="GO" id="GO:0006974">
    <property type="term" value="P:DNA damage response"/>
    <property type="evidence" value="ECO:0007669"/>
    <property type="project" value="TreeGrafter"/>
</dbReference>
<dbReference type="AlphaFoldDB" id="A0A9D9NFL9"/>
<dbReference type="EMBL" id="JADIMA010000001">
    <property type="protein sequence ID" value="MBO8472006.1"/>
    <property type="molecule type" value="Genomic_DNA"/>
</dbReference>
<evidence type="ECO:0000313" key="3">
    <source>
        <dbReference type="Proteomes" id="UP000823604"/>
    </source>
</evidence>